<protein>
    <submittedName>
        <fullName evidence="2">Uncharacterized protein</fullName>
    </submittedName>
</protein>
<organism evidence="2 3">
    <name type="scientific">Dibothriocephalus latus</name>
    <name type="common">Fish tapeworm</name>
    <name type="synonym">Diphyllobothrium latum</name>
    <dbReference type="NCBI Taxonomy" id="60516"/>
    <lineage>
        <taxon>Eukaryota</taxon>
        <taxon>Metazoa</taxon>
        <taxon>Spiralia</taxon>
        <taxon>Lophotrochozoa</taxon>
        <taxon>Platyhelminthes</taxon>
        <taxon>Cestoda</taxon>
        <taxon>Eucestoda</taxon>
        <taxon>Diphyllobothriidea</taxon>
        <taxon>Diphyllobothriidae</taxon>
        <taxon>Dibothriocephalus</taxon>
    </lineage>
</organism>
<evidence type="ECO:0000313" key="2">
    <source>
        <dbReference type="EMBL" id="VDK76478.1"/>
    </source>
</evidence>
<reference evidence="2 3" key="1">
    <citation type="submission" date="2018-11" db="EMBL/GenBank/DDBJ databases">
        <authorList>
            <consortium name="Pathogen Informatics"/>
        </authorList>
    </citation>
    <scope>NUCLEOTIDE SEQUENCE [LARGE SCALE GENOMIC DNA]</scope>
</reference>
<keyword evidence="1" id="KW-0812">Transmembrane</keyword>
<dbReference type="AlphaFoldDB" id="A0A3P6UBU7"/>
<keyword evidence="1" id="KW-0472">Membrane</keyword>
<sequence>MGAGPPKLPDPAMSSKVCSNCGFIAYAVIMILLLCLLGALLLILPLTMLLASEGCTYLESASGAAKTDYLLNRYIQQAWPLLLNRTLNSSSADDNITLYLLLEPPRDLIKAATRTCRNSTNGTLEAGHVGLLNLTGWHTIINVSKLIESDTVNGTIQRGQQ</sequence>
<gene>
    <name evidence="2" type="ORF">DILT_LOCUS2759</name>
</gene>
<dbReference type="EMBL" id="UYRU01042587">
    <property type="protein sequence ID" value="VDK76478.1"/>
    <property type="molecule type" value="Genomic_DNA"/>
</dbReference>
<name>A0A3P6UBU7_DIBLA</name>
<evidence type="ECO:0000313" key="3">
    <source>
        <dbReference type="Proteomes" id="UP000281553"/>
    </source>
</evidence>
<dbReference type="Proteomes" id="UP000281553">
    <property type="component" value="Unassembled WGS sequence"/>
</dbReference>
<accession>A0A3P6UBU7</accession>
<feature type="transmembrane region" description="Helical" evidence="1">
    <location>
        <begin position="23"/>
        <end position="44"/>
    </location>
</feature>
<keyword evidence="1" id="KW-1133">Transmembrane helix</keyword>
<evidence type="ECO:0000256" key="1">
    <source>
        <dbReference type="SAM" id="Phobius"/>
    </source>
</evidence>
<proteinExistence type="predicted"/>
<keyword evidence="3" id="KW-1185">Reference proteome</keyword>